<gene>
    <name evidence="2" type="ORF">SEVIR_6G201100v2</name>
</gene>
<sequence length="190" mass="20301">MFQPNSYCFFLHRTLSYPPLYPPRLLFFLRAVPSALPLPFPRLPASNTLRRAARARLAAPPRTSPSAKANRRSPAVPCPALPLPHPPDSLPALALGPRAPSGPWPKLGPRRYLPNAVVAPGPPPSPLAPFPPTPRGAFPLSSPPHLHCDVLPIVAPLCAPILRSSAECEHAGANGGGGIGAEHLRRRWTV</sequence>
<evidence type="ECO:0000313" key="3">
    <source>
        <dbReference type="Proteomes" id="UP000298652"/>
    </source>
</evidence>
<dbReference type="Proteomes" id="UP000298652">
    <property type="component" value="Chromosome 6"/>
</dbReference>
<reference evidence="2" key="1">
    <citation type="submission" date="2019-03" db="EMBL/GenBank/DDBJ databases">
        <title>WGS assembly of Setaria viridis.</title>
        <authorList>
            <person name="Huang P."/>
            <person name="Jenkins J."/>
            <person name="Grimwood J."/>
            <person name="Barry K."/>
            <person name="Healey A."/>
            <person name="Mamidi S."/>
            <person name="Sreedasyam A."/>
            <person name="Shu S."/>
            <person name="Feldman M."/>
            <person name="Wu J."/>
            <person name="Yu Y."/>
            <person name="Chen C."/>
            <person name="Johnson J."/>
            <person name="Rokhsar D."/>
            <person name="Baxter I."/>
            <person name="Schmutz J."/>
            <person name="Brutnell T."/>
            <person name="Kellogg E."/>
        </authorList>
    </citation>
    <scope>NUCLEOTIDE SEQUENCE [LARGE SCALE GENOMIC DNA]</scope>
</reference>
<accession>A0A4U6U5J8</accession>
<feature type="compositionally biased region" description="Low complexity" evidence="1">
    <location>
        <begin position="55"/>
        <end position="67"/>
    </location>
</feature>
<dbReference type="Gramene" id="TKW10930">
    <property type="protein sequence ID" value="TKW10930"/>
    <property type="gene ID" value="SEVIR_6G201100v2"/>
</dbReference>
<organism evidence="2 3">
    <name type="scientific">Setaria viridis</name>
    <name type="common">Green bristlegrass</name>
    <name type="synonym">Setaria italica subsp. viridis</name>
    <dbReference type="NCBI Taxonomy" id="4556"/>
    <lineage>
        <taxon>Eukaryota</taxon>
        <taxon>Viridiplantae</taxon>
        <taxon>Streptophyta</taxon>
        <taxon>Embryophyta</taxon>
        <taxon>Tracheophyta</taxon>
        <taxon>Spermatophyta</taxon>
        <taxon>Magnoliopsida</taxon>
        <taxon>Liliopsida</taxon>
        <taxon>Poales</taxon>
        <taxon>Poaceae</taxon>
        <taxon>PACMAD clade</taxon>
        <taxon>Panicoideae</taxon>
        <taxon>Panicodae</taxon>
        <taxon>Paniceae</taxon>
        <taxon>Cenchrinae</taxon>
        <taxon>Setaria</taxon>
    </lineage>
</organism>
<protein>
    <submittedName>
        <fullName evidence="2">Uncharacterized protein</fullName>
    </submittedName>
</protein>
<dbReference type="EMBL" id="CM016557">
    <property type="protein sequence ID" value="TKW10930.1"/>
    <property type="molecule type" value="Genomic_DNA"/>
</dbReference>
<evidence type="ECO:0000256" key="1">
    <source>
        <dbReference type="SAM" id="MobiDB-lite"/>
    </source>
</evidence>
<evidence type="ECO:0000313" key="2">
    <source>
        <dbReference type="EMBL" id="TKW10930.1"/>
    </source>
</evidence>
<name>A0A4U6U5J8_SETVI</name>
<keyword evidence="3" id="KW-1185">Reference proteome</keyword>
<dbReference type="AlphaFoldDB" id="A0A4U6U5J8"/>
<feature type="region of interest" description="Disordered" evidence="1">
    <location>
        <begin position="54"/>
        <end position="81"/>
    </location>
</feature>
<proteinExistence type="predicted"/>